<keyword evidence="1" id="KW-0472">Membrane</keyword>
<dbReference type="Proteomes" id="UP001058072">
    <property type="component" value="Chromosome"/>
</dbReference>
<evidence type="ECO:0000313" key="5">
    <source>
        <dbReference type="Proteomes" id="UP001058072"/>
    </source>
</evidence>
<protein>
    <submittedName>
        <fullName evidence="3">Uncharacterized protein</fullName>
    </submittedName>
</protein>
<keyword evidence="4" id="KW-1185">Reference proteome</keyword>
<accession>A0A9Q9CEF8</accession>
<evidence type="ECO:0000313" key="3">
    <source>
        <dbReference type="EMBL" id="UUF07429.1"/>
    </source>
</evidence>
<evidence type="ECO:0000313" key="4">
    <source>
        <dbReference type="Proteomes" id="UP001058016"/>
    </source>
</evidence>
<sequence length="49" mass="5705">MKRNIGIDYIYRFLSSFDITAAIWVLFLAYKGMTLIEIGLLESIYHSCN</sequence>
<dbReference type="EMBL" id="CP071250">
    <property type="protein sequence ID" value="UUF07429.1"/>
    <property type="molecule type" value="Genomic_DNA"/>
</dbReference>
<keyword evidence="1" id="KW-0812">Transmembrane</keyword>
<dbReference type="EMBL" id="CP071249">
    <property type="protein sequence ID" value="UUF06189.1"/>
    <property type="molecule type" value="Genomic_DNA"/>
</dbReference>
<evidence type="ECO:0000256" key="1">
    <source>
        <dbReference type="SAM" id="Phobius"/>
    </source>
</evidence>
<proteinExistence type="predicted"/>
<dbReference type="Proteomes" id="UP001058016">
    <property type="component" value="Chromosome"/>
</dbReference>
<gene>
    <name evidence="2" type="ORF">J0J69_00950</name>
    <name evidence="3" type="ORF">J0J70_07240</name>
</gene>
<feature type="transmembrane region" description="Helical" evidence="1">
    <location>
        <begin position="9"/>
        <end position="30"/>
    </location>
</feature>
<organism evidence="3 5">
    <name type="scientific">Turicibacter bilis</name>
    <dbReference type="NCBI Taxonomy" id="2735723"/>
    <lineage>
        <taxon>Bacteria</taxon>
        <taxon>Bacillati</taxon>
        <taxon>Bacillota</taxon>
        <taxon>Erysipelotrichia</taxon>
        <taxon>Erysipelotrichales</taxon>
        <taxon>Turicibacteraceae</taxon>
        <taxon>Turicibacter</taxon>
    </lineage>
</organism>
<dbReference type="RefSeq" id="WP_156343895.1">
    <property type="nucleotide sequence ID" value="NZ_CP071249.1"/>
</dbReference>
<dbReference type="AlphaFoldDB" id="A0A9Q9CEF8"/>
<evidence type="ECO:0000313" key="2">
    <source>
        <dbReference type="EMBL" id="UUF06189.1"/>
    </source>
</evidence>
<reference evidence="3 4" key="1">
    <citation type="submission" date="2021-03" db="EMBL/GenBank/DDBJ databases">
        <title>Comparative Genomics and Metabolomics in the genus Turicibacter.</title>
        <authorList>
            <person name="Maki J."/>
            <person name="Looft T."/>
        </authorList>
    </citation>
    <scope>NUCLEOTIDE SEQUENCE</scope>
    <source>
        <strain evidence="3">ISU324</strain>
        <strain evidence="2 4">MMM721</strain>
    </source>
</reference>
<keyword evidence="1" id="KW-1133">Transmembrane helix</keyword>
<name>A0A9Q9CEF8_9FIRM</name>